<dbReference type="SUPFAM" id="SSF57850">
    <property type="entry name" value="RING/U-box"/>
    <property type="match status" value="1"/>
</dbReference>
<keyword evidence="7" id="KW-0479">Metal-binding</keyword>
<comment type="caution">
    <text evidence="18">The sequence shown here is derived from an EMBL/GenBank/DDBJ whole genome shotgun (WGS) entry which is preliminary data.</text>
</comment>
<dbReference type="GO" id="GO:0008270">
    <property type="term" value="F:zinc ion binding"/>
    <property type="evidence" value="ECO:0007669"/>
    <property type="project" value="UniProtKB-KW"/>
</dbReference>
<dbReference type="EMBL" id="JAUJYO010000011">
    <property type="protein sequence ID" value="KAK1304936.1"/>
    <property type="molecule type" value="Genomic_DNA"/>
</dbReference>
<dbReference type="Proteomes" id="UP001180020">
    <property type="component" value="Unassembled WGS sequence"/>
</dbReference>
<comment type="pathway">
    <text evidence="3">Protein modification; protein ubiquitination.</text>
</comment>
<evidence type="ECO:0000256" key="14">
    <source>
        <dbReference type="PROSITE-ProRule" id="PRU00175"/>
    </source>
</evidence>
<evidence type="ECO:0000256" key="10">
    <source>
        <dbReference type="ARBA" id="ARBA00022833"/>
    </source>
</evidence>
<feature type="compositionally biased region" description="Gly residues" evidence="15">
    <location>
        <begin position="290"/>
        <end position="300"/>
    </location>
</feature>
<dbReference type="CDD" id="cd16461">
    <property type="entry name" value="RING-H2_EL5-like"/>
    <property type="match status" value="1"/>
</dbReference>
<dbReference type="GO" id="GO:0016567">
    <property type="term" value="P:protein ubiquitination"/>
    <property type="evidence" value="ECO:0007669"/>
    <property type="project" value="TreeGrafter"/>
</dbReference>
<keyword evidence="8 14" id="KW-0863">Zinc-finger</keyword>
<name>A0AAV9DVJ8_ACOCL</name>
<dbReference type="Gene3D" id="3.30.40.10">
    <property type="entry name" value="Zinc/RING finger domain, C3HC4 (zinc finger)"/>
    <property type="match status" value="1"/>
</dbReference>
<evidence type="ECO:0000313" key="19">
    <source>
        <dbReference type="Proteomes" id="UP001180020"/>
    </source>
</evidence>
<evidence type="ECO:0000259" key="17">
    <source>
        <dbReference type="PROSITE" id="PS50089"/>
    </source>
</evidence>
<evidence type="ECO:0000256" key="5">
    <source>
        <dbReference type="ARBA" id="ARBA00022679"/>
    </source>
</evidence>
<gene>
    <name evidence="18" type="primary">ATL4</name>
    <name evidence="18" type="ORF">QJS10_CPB11g00211</name>
</gene>
<evidence type="ECO:0000256" key="9">
    <source>
        <dbReference type="ARBA" id="ARBA00022786"/>
    </source>
</evidence>
<keyword evidence="5" id="KW-0808">Transferase</keyword>
<dbReference type="FunFam" id="3.30.40.10:FF:000187">
    <property type="entry name" value="E3 ubiquitin-protein ligase ATL6"/>
    <property type="match status" value="1"/>
</dbReference>
<evidence type="ECO:0000256" key="6">
    <source>
        <dbReference type="ARBA" id="ARBA00022692"/>
    </source>
</evidence>
<sequence length="331" mass="34748">MQTLFNSSAPPPPLAASGGEDGGDLSPSLFIIAALLLFVAVASASLHLLLRFLDRLYHGDDHGTADVPHSDDGGGGPKHPRGAAAAASLIESLPVFSLSAASAASASFDCAVCLSTFEAEDRLRLLPSCGHAFHSQCIDAWLRSASTCPLCRSQIESPPPPPPQEEEEMEISPSAATISRGGSFRIEIGSVSQQRPSGSTSTSERFTGRVYSLGSFEYTVDDAGVVVAVEEPPYKVGDPPPPTTAEAAEEVAEAVGEGGRGWLREYLDRMASSASSSMRFSRRWSFRSGGGDGGGEGGGVSWDLDLEGSGGGDESGRFYYDSFYRWLTTGE</sequence>
<dbReference type="PROSITE" id="PS50089">
    <property type="entry name" value="ZF_RING_2"/>
    <property type="match status" value="1"/>
</dbReference>
<feature type="region of interest" description="Disordered" evidence="15">
    <location>
        <begin position="154"/>
        <end position="173"/>
    </location>
</feature>
<dbReference type="Pfam" id="PF13639">
    <property type="entry name" value="zf-RING_2"/>
    <property type="match status" value="1"/>
</dbReference>
<keyword evidence="19" id="KW-1185">Reference proteome</keyword>
<evidence type="ECO:0000313" key="18">
    <source>
        <dbReference type="EMBL" id="KAK1304936.1"/>
    </source>
</evidence>
<feature type="domain" description="RING-type" evidence="17">
    <location>
        <begin position="110"/>
        <end position="152"/>
    </location>
</feature>
<feature type="transmembrane region" description="Helical" evidence="16">
    <location>
        <begin position="29"/>
        <end position="50"/>
    </location>
</feature>
<evidence type="ECO:0000256" key="16">
    <source>
        <dbReference type="SAM" id="Phobius"/>
    </source>
</evidence>
<dbReference type="PANTHER" id="PTHR45768:SF16">
    <property type="entry name" value="E3 UBIQUITIN-PROTEIN LIGASE ATL4"/>
    <property type="match status" value="1"/>
</dbReference>
<evidence type="ECO:0000256" key="3">
    <source>
        <dbReference type="ARBA" id="ARBA00004906"/>
    </source>
</evidence>
<evidence type="ECO:0000256" key="1">
    <source>
        <dbReference type="ARBA" id="ARBA00000900"/>
    </source>
</evidence>
<evidence type="ECO:0000256" key="4">
    <source>
        <dbReference type="ARBA" id="ARBA00012483"/>
    </source>
</evidence>
<protein>
    <recommendedName>
        <fullName evidence="4">RING-type E3 ubiquitin transferase</fullName>
        <ecNumber evidence="4">2.3.2.27</ecNumber>
    </recommendedName>
</protein>
<feature type="region of interest" description="Disordered" evidence="15">
    <location>
        <begin position="1"/>
        <end position="20"/>
    </location>
</feature>
<evidence type="ECO:0000256" key="7">
    <source>
        <dbReference type="ARBA" id="ARBA00022723"/>
    </source>
</evidence>
<comment type="similarity">
    <text evidence="13">Belongs to the RING-type zinc finger family. ATL subfamily.</text>
</comment>
<evidence type="ECO:0000256" key="11">
    <source>
        <dbReference type="ARBA" id="ARBA00022989"/>
    </source>
</evidence>
<dbReference type="GO" id="GO:0016020">
    <property type="term" value="C:membrane"/>
    <property type="evidence" value="ECO:0007669"/>
    <property type="project" value="UniProtKB-SubCell"/>
</dbReference>
<keyword evidence="10" id="KW-0862">Zinc</keyword>
<dbReference type="SMART" id="SM00184">
    <property type="entry name" value="RING"/>
    <property type="match status" value="1"/>
</dbReference>
<evidence type="ECO:0000256" key="15">
    <source>
        <dbReference type="SAM" id="MobiDB-lite"/>
    </source>
</evidence>
<feature type="region of interest" description="Disordered" evidence="15">
    <location>
        <begin position="290"/>
        <end position="315"/>
    </location>
</feature>
<reference evidence="18" key="1">
    <citation type="journal article" date="2023" name="Nat. Commun.">
        <title>Diploid and tetraploid genomes of Acorus and the evolution of monocots.</title>
        <authorList>
            <person name="Ma L."/>
            <person name="Liu K.W."/>
            <person name="Li Z."/>
            <person name="Hsiao Y.Y."/>
            <person name="Qi Y."/>
            <person name="Fu T."/>
            <person name="Tang G.D."/>
            <person name="Zhang D."/>
            <person name="Sun W.H."/>
            <person name="Liu D.K."/>
            <person name="Li Y."/>
            <person name="Chen G.Z."/>
            <person name="Liu X.D."/>
            <person name="Liao X.Y."/>
            <person name="Jiang Y.T."/>
            <person name="Yu X."/>
            <person name="Hao Y."/>
            <person name="Huang J."/>
            <person name="Zhao X.W."/>
            <person name="Ke S."/>
            <person name="Chen Y.Y."/>
            <person name="Wu W.L."/>
            <person name="Hsu J.L."/>
            <person name="Lin Y.F."/>
            <person name="Huang M.D."/>
            <person name="Li C.Y."/>
            <person name="Huang L."/>
            <person name="Wang Z.W."/>
            <person name="Zhao X."/>
            <person name="Zhong W.Y."/>
            <person name="Peng D.H."/>
            <person name="Ahmad S."/>
            <person name="Lan S."/>
            <person name="Zhang J.S."/>
            <person name="Tsai W.C."/>
            <person name="Van de Peer Y."/>
            <person name="Liu Z.J."/>
        </authorList>
    </citation>
    <scope>NUCLEOTIDE SEQUENCE</scope>
    <source>
        <strain evidence="18">CP</strain>
    </source>
</reference>
<proteinExistence type="inferred from homology"/>
<evidence type="ECO:0000256" key="13">
    <source>
        <dbReference type="ARBA" id="ARBA00024209"/>
    </source>
</evidence>
<comment type="catalytic activity">
    <reaction evidence="1">
        <text>S-ubiquitinyl-[E2 ubiquitin-conjugating enzyme]-L-cysteine + [acceptor protein]-L-lysine = [E2 ubiquitin-conjugating enzyme]-L-cysteine + N(6)-ubiquitinyl-[acceptor protein]-L-lysine.</text>
        <dbReference type="EC" id="2.3.2.27"/>
    </reaction>
</comment>
<reference evidence="18" key="2">
    <citation type="submission" date="2023-06" db="EMBL/GenBank/DDBJ databases">
        <authorList>
            <person name="Ma L."/>
            <person name="Liu K.-W."/>
            <person name="Li Z."/>
            <person name="Hsiao Y.-Y."/>
            <person name="Qi Y."/>
            <person name="Fu T."/>
            <person name="Tang G."/>
            <person name="Zhang D."/>
            <person name="Sun W.-H."/>
            <person name="Liu D.-K."/>
            <person name="Li Y."/>
            <person name="Chen G.-Z."/>
            <person name="Liu X.-D."/>
            <person name="Liao X.-Y."/>
            <person name="Jiang Y.-T."/>
            <person name="Yu X."/>
            <person name="Hao Y."/>
            <person name="Huang J."/>
            <person name="Zhao X.-W."/>
            <person name="Ke S."/>
            <person name="Chen Y.-Y."/>
            <person name="Wu W.-L."/>
            <person name="Hsu J.-L."/>
            <person name="Lin Y.-F."/>
            <person name="Huang M.-D."/>
            <person name="Li C.-Y."/>
            <person name="Huang L."/>
            <person name="Wang Z.-W."/>
            <person name="Zhao X."/>
            <person name="Zhong W.-Y."/>
            <person name="Peng D.-H."/>
            <person name="Ahmad S."/>
            <person name="Lan S."/>
            <person name="Zhang J.-S."/>
            <person name="Tsai W.-C."/>
            <person name="Van De Peer Y."/>
            <person name="Liu Z.-J."/>
        </authorList>
    </citation>
    <scope>NUCLEOTIDE SEQUENCE</scope>
    <source>
        <strain evidence="18">CP</strain>
        <tissue evidence="18">Leaves</tissue>
    </source>
</reference>
<keyword evidence="9" id="KW-0833">Ubl conjugation pathway</keyword>
<dbReference type="PANTHER" id="PTHR45768">
    <property type="entry name" value="E3 UBIQUITIN-PROTEIN LIGASE RNF13-LIKE"/>
    <property type="match status" value="1"/>
</dbReference>
<organism evidence="18 19">
    <name type="scientific">Acorus calamus</name>
    <name type="common">Sweet flag</name>
    <dbReference type="NCBI Taxonomy" id="4465"/>
    <lineage>
        <taxon>Eukaryota</taxon>
        <taxon>Viridiplantae</taxon>
        <taxon>Streptophyta</taxon>
        <taxon>Embryophyta</taxon>
        <taxon>Tracheophyta</taxon>
        <taxon>Spermatophyta</taxon>
        <taxon>Magnoliopsida</taxon>
        <taxon>Liliopsida</taxon>
        <taxon>Acoraceae</taxon>
        <taxon>Acorus</taxon>
    </lineage>
</organism>
<evidence type="ECO:0000256" key="2">
    <source>
        <dbReference type="ARBA" id="ARBA00004167"/>
    </source>
</evidence>
<dbReference type="InterPro" id="IPR013083">
    <property type="entry name" value="Znf_RING/FYVE/PHD"/>
</dbReference>
<dbReference type="EC" id="2.3.2.27" evidence="4"/>
<comment type="subcellular location">
    <subcellularLocation>
        <location evidence="2">Membrane</location>
        <topology evidence="2">Single-pass membrane protein</topology>
    </subcellularLocation>
</comment>
<dbReference type="GO" id="GO:0061630">
    <property type="term" value="F:ubiquitin protein ligase activity"/>
    <property type="evidence" value="ECO:0007669"/>
    <property type="project" value="UniProtKB-EC"/>
</dbReference>
<evidence type="ECO:0000256" key="8">
    <source>
        <dbReference type="ARBA" id="ARBA00022771"/>
    </source>
</evidence>
<evidence type="ECO:0000256" key="12">
    <source>
        <dbReference type="ARBA" id="ARBA00023136"/>
    </source>
</evidence>
<dbReference type="InterPro" id="IPR001841">
    <property type="entry name" value="Znf_RING"/>
</dbReference>
<dbReference type="AlphaFoldDB" id="A0AAV9DVJ8"/>
<keyword evidence="11 16" id="KW-1133">Transmembrane helix</keyword>
<keyword evidence="12 16" id="KW-0472">Membrane</keyword>
<keyword evidence="6 16" id="KW-0812">Transmembrane</keyword>
<accession>A0AAV9DVJ8</accession>